<dbReference type="AlphaFoldDB" id="Q0G498"/>
<dbReference type="RefSeq" id="WP_007067958.1">
    <property type="nucleotide sequence ID" value="NZ_DS022272.1"/>
</dbReference>
<sequence>MLERRQKSRRRVCLSAQIVGDLTSAPQNVRLRTISDGGFELTTARECLPGEDVLVLLDRDNGKPRSATVVWRSFDRFGLSFMPGSRPSDDAVPGPLSKLLRDA</sequence>
<proteinExistence type="predicted"/>
<dbReference type="SUPFAM" id="SSF141371">
    <property type="entry name" value="PilZ domain-like"/>
    <property type="match status" value="1"/>
</dbReference>
<protein>
    <submittedName>
        <fullName evidence="3">DNA polymerase I</fullName>
    </submittedName>
</protein>
<reference evidence="3 4" key="1">
    <citation type="journal article" date="2010" name="J. Bacteriol.">
        <title>Genome sequence of Fulvimarina pelagi HTCC2506T, a Mn(II)-oxidizing alphaproteobacterium possessing an aerobic anoxygenic photosynthetic gene cluster and Xanthorhodopsin.</title>
        <authorList>
            <person name="Kang I."/>
            <person name="Oh H.M."/>
            <person name="Lim S.I."/>
            <person name="Ferriera S."/>
            <person name="Giovannoni S.J."/>
            <person name="Cho J.C."/>
        </authorList>
    </citation>
    <scope>NUCLEOTIDE SEQUENCE [LARGE SCALE GENOMIC DNA]</scope>
    <source>
        <strain evidence="3 4">HTCC2506</strain>
    </source>
</reference>
<dbReference type="GO" id="GO:0035438">
    <property type="term" value="F:cyclic-di-GMP binding"/>
    <property type="evidence" value="ECO:0007669"/>
    <property type="project" value="InterPro"/>
</dbReference>
<evidence type="ECO:0000259" key="2">
    <source>
        <dbReference type="Pfam" id="PF07238"/>
    </source>
</evidence>
<dbReference type="STRING" id="217511.GCA_001463845_02326"/>
<comment type="caution">
    <text evidence="3">The sequence shown here is derived from an EMBL/GenBank/DDBJ whole genome shotgun (WGS) entry which is preliminary data.</text>
</comment>
<feature type="region of interest" description="Disordered" evidence="1">
    <location>
        <begin position="84"/>
        <end position="103"/>
    </location>
</feature>
<keyword evidence="4" id="KW-1185">Reference proteome</keyword>
<gene>
    <name evidence="3" type="ORF">FP2506_14159</name>
</gene>
<evidence type="ECO:0000256" key="1">
    <source>
        <dbReference type="SAM" id="MobiDB-lite"/>
    </source>
</evidence>
<accession>Q0G498</accession>
<name>Q0G498_9HYPH</name>
<feature type="domain" description="PilZ" evidence="2">
    <location>
        <begin position="3"/>
        <end position="88"/>
    </location>
</feature>
<dbReference type="Proteomes" id="UP000004310">
    <property type="component" value="Unassembled WGS sequence"/>
</dbReference>
<evidence type="ECO:0000313" key="3">
    <source>
        <dbReference type="EMBL" id="EAU41583.1"/>
    </source>
</evidence>
<dbReference type="Pfam" id="PF07238">
    <property type="entry name" value="PilZ"/>
    <property type="match status" value="1"/>
</dbReference>
<dbReference type="InterPro" id="IPR009875">
    <property type="entry name" value="PilZ_domain"/>
</dbReference>
<evidence type="ECO:0000313" key="4">
    <source>
        <dbReference type="Proteomes" id="UP000004310"/>
    </source>
</evidence>
<dbReference type="HOGENOM" id="CLU_2259683_0_0_5"/>
<organism evidence="3 4">
    <name type="scientific">Fulvimarina pelagi HTCC2506</name>
    <dbReference type="NCBI Taxonomy" id="314231"/>
    <lineage>
        <taxon>Bacteria</taxon>
        <taxon>Pseudomonadati</taxon>
        <taxon>Pseudomonadota</taxon>
        <taxon>Alphaproteobacteria</taxon>
        <taxon>Hyphomicrobiales</taxon>
        <taxon>Aurantimonadaceae</taxon>
        <taxon>Fulvimarina</taxon>
    </lineage>
</organism>
<dbReference type="EMBL" id="AATP01000002">
    <property type="protein sequence ID" value="EAU41583.1"/>
    <property type="molecule type" value="Genomic_DNA"/>
</dbReference>